<dbReference type="SMART" id="SM00856">
    <property type="entry name" value="PMEI"/>
    <property type="match status" value="1"/>
</dbReference>
<dbReference type="GO" id="GO:0004857">
    <property type="term" value="F:enzyme inhibitor activity"/>
    <property type="evidence" value="ECO:0007669"/>
    <property type="project" value="InterPro"/>
</dbReference>
<feature type="domain" description="Pectinesterase inhibitor" evidence="2">
    <location>
        <begin position="6"/>
        <end position="146"/>
    </location>
</feature>
<dbReference type="InterPro" id="IPR006501">
    <property type="entry name" value="Pectinesterase_inhib_dom"/>
</dbReference>
<dbReference type="Gene3D" id="1.20.140.40">
    <property type="entry name" value="Invertase/pectin methylesterase inhibitor family protein"/>
    <property type="match status" value="1"/>
</dbReference>
<dbReference type="AlphaFoldDB" id="A0A833QT27"/>
<keyword evidence="4" id="KW-1185">Reference proteome</keyword>
<evidence type="ECO:0000313" key="3">
    <source>
        <dbReference type="EMBL" id="KAF3324801.1"/>
    </source>
</evidence>
<organism evidence="3 4">
    <name type="scientific">Carex littledalei</name>
    <dbReference type="NCBI Taxonomy" id="544730"/>
    <lineage>
        <taxon>Eukaryota</taxon>
        <taxon>Viridiplantae</taxon>
        <taxon>Streptophyta</taxon>
        <taxon>Embryophyta</taxon>
        <taxon>Tracheophyta</taxon>
        <taxon>Spermatophyta</taxon>
        <taxon>Magnoliopsida</taxon>
        <taxon>Liliopsida</taxon>
        <taxon>Poales</taxon>
        <taxon>Cyperaceae</taxon>
        <taxon>Cyperoideae</taxon>
        <taxon>Cariceae</taxon>
        <taxon>Carex</taxon>
        <taxon>Carex subgen. Euthyceras</taxon>
    </lineage>
</organism>
<comment type="caution">
    <text evidence="3">The sequence shown here is derived from an EMBL/GenBank/DDBJ whole genome shotgun (WGS) entry which is preliminary data.</text>
</comment>
<dbReference type="InterPro" id="IPR035513">
    <property type="entry name" value="Invertase/methylesterase_inhib"/>
</dbReference>
<dbReference type="SUPFAM" id="SSF101148">
    <property type="entry name" value="Plant invertase/pectin methylesterase inhibitor"/>
    <property type="match status" value="1"/>
</dbReference>
<proteinExistence type="predicted"/>
<dbReference type="Pfam" id="PF04043">
    <property type="entry name" value="PMEI"/>
    <property type="match status" value="1"/>
</dbReference>
<dbReference type="Proteomes" id="UP000623129">
    <property type="component" value="Unassembled WGS sequence"/>
</dbReference>
<dbReference type="OrthoDB" id="2019149at2759"/>
<evidence type="ECO:0000256" key="1">
    <source>
        <dbReference type="SAM" id="SignalP"/>
    </source>
</evidence>
<evidence type="ECO:0000313" key="4">
    <source>
        <dbReference type="Proteomes" id="UP000623129"/>
    </source>
</evidence>
<reference evidence="3" key="1">
    <citation type="submission" date="2020-01" db="EMBL/GenBank/DDBJ databases">
        <title>Genome sequence of Kobresia littledalei, the first chromosome-level genome in the family Cyperaceae.</title>
        <authorList>
            <person name="Qu G."/>
        </authorList>
    </citation>
    <scope>NUCLEOTIDE SEQUENCE</scope>
    <source>
        <strain evidence="3">C.B.Clarke</strain>
        <tissue evidence="3">Leaf</tissue>
    </source>
</reference>
<sequence>MPFLLLCNFMFLSSPVLPALDLEKQRLDAIQQIYEQIVKARSWASSMSTNLANSSSERGKGDLAWVECLKLYDDSEQRVRLLIEKNYDLSDAATWLSGAMTAHSTCMEGLGRSNESRGPGFWEIISKALELHTVSVHQLVGEFVAYVRINRQQKGMHLVFPMDYFKLGIHQSKRQIWWSHKTDQAATKPSMRH</sequence>
<keyword evidence="1" id="KW-0732">Signal</keyword>
<evidence type="ECO:0000259" key="2">
    <source>
        <dbReference type="SMART" id="SM00856"/>
    </source>
</evidence>
<feature type="chain" id="PRO_5032309089" evidence="1">
    <location>
        <begin position="19"/>
        <end position="193"/>
    </location>
</feature>
<dbReference type="EMBL" id="SWLB01000021">
    <property type="protein sequence ID" value="KAF3324801.1"/>
    <property type="molecule type" value="Genomic_DNA"/>
</dbReference>
<protein>
    <submittedName>
        <fullName evidence="3">Pectinesterase</fullName>
    </submittedName>
</protein>
<gene>
    <name evidence="3" type="ORF">FCM35_KLT10958</name>
</gene>
<feature type="signal peptide" evidence="1">
    <location>
        <begin position="1"/>
        <end position="18"/>
    </location>
</feature>
<accession>A0A833QT27</accession>
<name>A0A833QT27_9POAL</name>